<accession>A0A077PHG3</accession>
<dbReference type="AlphaFoldDB" id="A0A077PHG3"/>
<gene>
    <name evidence="13" type="ORF">XBKB1_2040007</name>
</gene>
<dbReference type="GO" id="GO:0016787">
    <property type="term" value="F:hydrolase activity"/>
    <property type="evidence" value="ECO:0007669"/>
    <property type="project" value="UniProtKB-KW"/>
</dbReference>
<evidence type="ECO:0000256" key="5">
    <source>
        <dbReference type="ARBA" id="ARBA00022801"/>
    </source>
</evidence>
<dbReference type="PROSITE" id="PS51199">
    <property type="entry name" value="SF4_HELICASE"/>
    <property type="match status" value="1"/>
</dbReference>
<evidence type="ECO:0000256" key="8">
    <source>
        <dbReference type="ARBA" id="ARBA00023125"/>
    </source>
</evidence>
<dbReference type="GO" id="GO:0006269">
    <property type="term" value="P:DNA replication, synthesis of primer"/>
    <property type="evidence" value="ECO:0007669"/>
    <property type="project" value="UniProtKB-KW"/>
</dbReference>
<evidence type="ECO:0000256" key="7">
    <source>
        <dbReference type="ARBA" id="ARBA00022840"/>
    </source>
</evidence>
<dbReference type="PANTHER" id="PTHR30153:SF2">
    <property type="entry name" value="REPLICATIVE DNA HELICASE"/>
    <property type="match status" value="1"/>
</dbReference>
<evidence type="ECO:0000256" key="3">
    <source>
        <dbReference type="ARBA" id="ARBA00022705"/>
    </source>
</evidence>
<comment type="caution">
    <text evidence="13">The sequence shown here is derived from an EMBL/GenBank/DDBJ whole genome shotgun (WGS) entry which is preliminary data.</text>
</comment>
<dbReference type="GO" id="GO:0003677">
    <property type="term" value="F:DNA binding"/>
    <property type="evidence" value="ECO:0007669"/>
    <property type="project" value="UniProtKB-KW"/>
</dbReference>
<keyword evidence="6 13" id="KW-0347">Helicase</keyword>
<reference evidence="13" key="1">
    <citation type="submission" date="2013-07" db="EMBL/GenBank/DDBJ databases">
        <title>Sub-species coevolution in mutualistic symbiosis.</title>
        <authorList>
            <person name="Murfin K."/>
            <person name="Klassen J."/>
            <person name="Lee M."/>
            <person name="Forst S."/>
            <person name="Stock P."/>
            <person name="Goodrich-Blair H."/>
        </authorList>
    </citation>
    <scope>NUCLEOTIDE SEQUENCE [LARGE SCALE GENOMIC DNA]</scope>
    <source>
        <strain evidence="13">Kraussei Becker Underwood</strain>
    </source>
</reference>
<dbReference type="GO" id="GO:0005524">
    <property type="term" value="F:ATP binding"/>
    <property type="evidence" value="ECO:0007669"/>
    <property type="project" value="UniProtKB-KW"/>
</dbReference>
<evidence type="ECO:0000256" key="10">
    <source>
        <dbReference type="ARBA" id="ARBA00044969"/>
    </source>
</evidence>
<dbReference type="InterPro" id="IPR007693">
    <property type="entry name" value="DNA_helicase_DnaB-like_N"/>
</dbReference>
<name>A0A077PHG3_XENBV</name>
<dbReference type="Gene3D" id="3.40.50.300">
    <property type="entry name" value="P-loop containing nucleotide triphosphate hydrolases"/>
    <property type="match status" value="1"/>
</dbReference>
<evidence type="ECO:0000256" key="11">
    <source>
        <dbReference type="ARBA" id="ARBA00048954"/>
    </source>
</evidence>
<evidence type="ECO:0000256" key="4">
    <source>
        <dbReference type="ARBA" id="ARBA00022741"/>
    </source>
</evidence>
<dbReference type="CDD" id="cd00984">
    <property type="entry name" value="DnaB_C"/>
    <property type="match status" value="1"/>
</dbReference>
<dbReference type="RefSeq" id="WP_038196044.1">
    <property type="nucleotide sequence ID" value="NZ_CAWLXS010000199.1"/>
</dbReference>
<evidence type="ECO:0000259" key="12">
    <source>
        <dbReference type="PROSITE" id="PS51199"/>
    </source>
</evidence>
<dbReference type="GO" id="GO:1990077">
    <property type="term" value="C:primosome complex"/>
    <property type="evidence" value="ECO:0007669"/>
    <property type="project" value="UniProtKB-KW"/>
</dbReference>
<dbReference type="Pfam" id="PF03796">
    <property type="entry name" value="DnaB_C"/>
    <property type="match status" value="1"/>
</dbReference>
<keyword evidence="3" id="KW-0235">DNA replication</keyword>
<evidence type="ECO:0000256" key="9">
    <source>
        <dbReference type="ARBA" id="ARBA00023235"/>
    </source>
</evidence>
<keyword evidence="4" id="KW-0547">Nucleotide-binding</keyword>
<keyword evidence="7" id="KW-0067">ATP-binding</keyword>
<evidence type="ECO:0000313" key="13">
    <source>
        <dbReference type="EMBL" id="CDH23775.1"/>
    </source>
</evidence>
<keyword evidence="2" id="KW-0639">Primosome</keyword>
<dbReference type="EC" id="5.6.2.3" evidence="10"/>
<dbReference type="Gene3D" id="1.10.860.10">
    <property type="entry name" value="DNAb Helicase, Chain A"/>
    <property type="match status" value="1"/>
</dbReference>
<evidence type="ECO:0000256" key="1">
    <source>
        <dbReference type="ARBA" id="ARBA00008428"/>
    </source>
</evidence>
<dbReference type="InterPro" id="IPR036185">
    <property type="entry name" value="DNA_heli_DnaB-like_N_sf"/>
</dbReference>
<dbReference type="InterPro" id="IPR027417">
    <property type="entry name" value="P-loop_NTPase"/>
</dbReference>
<dbReference type="Pfam" id="PF00772">
    <property type="entry name" value="DnaB"/>
    <property type="match status" value="1"/>
</dbReference>
<comment type="catalytic activity">
    <reaction evidence="11">
        <text>ATP + H2O = ADP + phosphate + H(+)</text>
        <dbReference type="Rhea" id="RHEA:13065"/>
        <dbReference type="ChEBI" id="CHEBI:15377"/>
        <dbReference type="ChEBI" id="CHEBI:15378"/>
        <dbReference type="ChEBI" id="CHEBI:30616"/>
        <dbReference type="ChEBI" id="CHEBI:43474"/>
        <dbReference type="ChEBI" id="CHEBI:456216"/>
        <dbReference type="EC" id="5.6.2.3"/>
    </reaction>
</comment>
<feature type="domain" description="SF4 helicase" evidence="12">
    <location>
        <begin position="185"/>
        <end position="451"/>
    </location>
</feature>
<dbReference type="EMBL" id="CBSZ010000118">
    <property type="protein sequence ID" value="CDH23775.1"/>
    <property type="molecule type" value="Genomic_DNA"/>
</dbReference>
<dbReference type="InterPro" id="IPR016136">
    <property type="entry name" value="DNA_helicase_N/primase_C"/>
</dbReference>
<dbReference type="SUPFAM" id="SSF52540">
    <property type="entry name" value="P-loop containing nucleoside triphosphate hydrolases"/>
    <property type="match status" value="1"/>
</dbReference>
<evidence type="ECO:0000256" key="6">
    <source>
        <dbReference type="ARBA" id="ARBA00022806"/>
    </source>
</evidence>
<comment type="similarity">
    <text evidence="1">Belongs to the helicase family. DnaB subfamily.</text>
</comment>
<dbReference type="InterPro" id="IPR007694">
    <property type="entry name" value="DNA_helicase_DnaB-like_C"/>
</dbReference>
<organism evidence="13">
    <name type="scientific">Xenorhabdus bovienii str. kraussei Becker Underwood</name>
    <dbReference type="NCBI Taxonomy" id="1398204"/>
    <lineage>
        <taxon>Bacteria</taxon>
        <taxon>Pseudomonadati</taxon>
        <taxon>Pseudomonadota</taxon>
        <taxon>Gammaproteobacteria</taxon>
        <taxon>Enterobacterales</taxon>
        <taxon>Morganellaceae</taxon>
        <taxon>Xenorhabdus</taxon>
    </lineage>
</organism>
<dbReference type="Proteomes" id="UP000028493">
    <property type="component" value="Unassembled WGS sequence"/>
</dbReference>
<sequence length="468" mass="52749">MTAKITVNQVPHSIEAEQSVIGSLLLDPQSDNSQYVFSTLNPDDFYSRHHGMIYAEMRTMNGKHLPIDVLTVDDCLKSAGKSGNTGGLPYLAEISRNTPSTANIVAYAKKVRETAAERYAIEKTNEIQRLLMTPSMLTFAEKMDMAQRLMGDAAENGVTGKKTGLKPISEIADRFFEKLEERFNNPELHRGLKTGFRDFDEMLAPRYIVNGSLFVIGARPKMGKTTVLTEMAKNVAAEGHPVLLFSMEMTDEQLFERMVSQKSGVNTDILYGGTDDDYEWDLLCRAIGELRDTPNAWVDDTPAMTLAHIQSQCRKIKRKVGKIGFIGVDYLTLMKTEKADRNDIAYGNITKGLKILAKELDTVVVLLTQLNRNLEERANKRPTASDSRDTGQIEQDCDYWMGVYRDSVYHEKSDQTLTELILRLNRHGKSGTTYIEQKGLSLFSIDQVEGERRAKRNESNPKPHKKDF</sequence>
<dbReference type="GO" id="GO:0005829">
    <property type="term" value="C:cytosol"/>
    <property type="evidence" value="ECO:0007669"/>
    <property type="project" value="TreeGrafter"/>
</dbReference>
<dbReference type="HOGENOM" id="CLU_005373_0_3_6"/>
<dbReference type="PANTHER" id="PTHR30153">
    <property type="entry name" value="REPLICATIVE DNA HELICASE DNAB"/>
    <property type="match status" value="1"/>
</dbReference>
<keyword evidence="5" id="KW-0378">Hydrolase</keyword>
<keyword evidence="8" id="KW-0238">DNA-binding</keyword>
<evidence type="ECO:0000256" key="2">
    <source>
        <dbReference type="ARBA" id="ARBA00022515"/>
    </source>
</evidence>
<proteinExistence type="inferred from homology"/>
<protein>
    <recommendedName>
        <fullName evidence="10">DNA 5'-3' helicase</fullName>
        <ecNumber evidence="10">5.6.2.3</ecNumber>
    </recommendedName>
</protein>
<dbReference type="SUPFAM" id="SSF48024">
    <property type="entry name" value="N-terminal domain of DnaB helicase"/>
    <property type="match status" value="1"/>
</dbReference>
<keyword evidence="9" id="KW-0413">Isomerase</keyword>
<dbReference type="GO" id="GO:0043139">
    <property type="term" value="F:5'-3' DNA helicase activity"/>
    <property type="evidence" value="ECO:0007669"/>
    <property type="project" value="UniProtKB-EC"/>
</dbReference>